<dbReference type="Proteomes" id="UP000655366">
    <property type="component" value="Unassembled WGS sequence"/>
</dbReference>
<dbReference type="Gene3D" id="1.10.10.10">
    <property type="entry name" value="Winged helix-like DNA-binding domain superfamily/Winged helix DNA-binding domain"/>
    <property type="match status" value="1"/>
</dbReference>
<evidence type="ECO:0000313" key="3">
    <source>
        <dbReference type="Proteomes" id="UP000655366"/>
    </source>
</evidence>
<evidence type="ECO:0000313" key="2">
    <source>
        <dbReference type="EMBL" id="MBG0737918.1"/>
    </source>
</evidence>
<proteinExistence type="predicted"/>
<protein>
    <submittedName>
        <fullName evidence="2">SARP family transcriptional regulator</fullName>
    </submittedName>
</protein>
<name>A0A931CQU9_9MICC</name>
<dbReference type="RefSeq" id="WP_196394865.1">
    <property type="nucleotide sequence ID" value="NZ_JADNYM010000001.1"/>
</dbReference>
<organism evidence="2 3">
    <name type="scientific">Arthrobacter terrae</name>
    <dbReference type="NCBI Taxonomy" id="2935737"/>
    <lineage>
        <taxon>Bacteria</taxon>
        <taxon>Bacillati</taxon>
        <taxon>Actinomycetota</taxon>
        <taxon>Actinomycetes</taxon>
        <taxon>Micrococcales</taxon>
        <taxon>Micrococcaceae</taxon>
        <taxon>Arthrobacter</taxon>
    </lineage>
</organism>
<dbReference type="InterPro" id="IPR011990">
    <property type="entry name" value="TPR-like_helical_dom_sf"/>
</dbReference>
<keyword evidence="3" id="KW-1185">Reference proteome</keyword>
<dbReference type="Pfam" id="PF03704">
    <property type="entry name" value="BTAD"/>
    <property type="match status" value="1"/>
</dbReference>
<dbReference type="InterPro" id="IPR051677">
    <property type="entry name" value="AfsR-DnrI-RedD_regulator"/>
</dbReference>
<comment type="caution">
    <text evidence="2">The sequence shown here is derived from an EMBL/GenBank/DDBJ whole genome shotgun (WGS) entry which is preliminary data.</text>
</comment>
<dbReference type="Gene3D" id="1.25.40.10">
    <property type="entry name" value="Tetratricopeptide repeat domain"/>
    <property type="match status" value="1"/>
</dbReference>
<feature type="domain" description="Bacterial transcriptional activator" evidence="1">
    <location>
        <begin position="112"/>
        <end position="251"/>
    </location>
</feature>
<accession>A0A931CQU9</accession>
<dbReference type="SMART" id="SM01043">
    <property type="entry name" value="BTAD"/>
    <property type="match status" value="1"/>
</dbReference>
<gene>
    <name evidence="2" type="ORF">IV500_00490</name>
</gene>
<reference evidence="2 3" key="1">
    <citation type="submission" date="2020-11" db="EMBL/GenBank/DDBJ databases">
        <title>Arthrobacter antarcticus sp. nov., isolated from Antarctic Soil.</title>
        <authorList>
            <person name="Li J."/>
        </authorList>
    </citation>
    <scope>NUCLEOTIDE SEQUENCE [LARGE SCALE GENOMIC DNA]</scope>
    <source>
        <strain evidence="2 3">Z1-20</strain>
    </source>
</reference>
<sequence length="263" mass="29280">MASTQLSEPPRLDIREPARLDSLAICLLGGPYVIQAGRRIAVPEGSKKLLVFVALHDGRVDRRHAAGTLWPYVSDDRASGNLRSALWRLKGAGIDVLEADKVFIALRDQTSIDIYVLRDWAGRVIGGAAQSTDLVLPAWSLEALDLLPGWYDDWIIFERERLRQRLLHGLEALCCQLIRLERYAEAVEVAMEAVDIDPLRESAQRVLVEAHLAEGNVAEARRIYKAYGVLVAKELGVLPGSRIRGLIERTEPASVWAADTCRR</sequence>
<dbReference type="EMBL" id="JADNYM010000001">
    <property type="protein sequence ID" value="MBG0737918.1"/>
    <property type="molecule type" value="Genomic_DNA"/>
</dbReference>
<dbReference type="PANTHER" id="PTHR35807">
    <property type="entry name" value="TRANSCRIPTIONAL REGULATOR REDD-RELATED"/>
    <property type="match status" value="1"/>
</dbReference>
<dbReference type="InterPro" id="IPR036388">
    <property type="entry name" value="WH-like_DNA-bd_sf"/>
</dbReference>
<dbReference type="InterPro" id="IPR005158">
    <property type="entry name" value="BTAD"/>
</dbReference>
<dbReference type="SUPFAM" id="SSF48452">
    <property type="entry name" value="TPR-like"/>
    <property type="match status" value="1"/>
</dbReference>
<dbReference type="AlphaFoldDB" id="A0A931CQU9"/>
<evidence type="ECO:0000259" key="1">
    <source>
        <dbReference type="SMART" id="SM01043"/>
    </source>
</evidence>